<dbReference type="Proteomes" id="UP000322530">
    <property type="component" value="Unassembled WGS sequence"/>
</dbReference>
<reference evidence="4 5" key="1">
    <citation type="submission" date="2019-01" db="EMBL/GenBank/DDBJ databases">
        <title>Draft genome sequence of Dictyobacter sp. Uno17.</title>
        <authorList>
            <person name="Wang C.M."/>
            <person name="Zheng Y."/>
            <person name="Sakai Y."/>
            <person name="Abe K."/>
            <person name="Yokota A."/>
            <person name="Yabe S."/>
        </authorList>
    </citation>
    <scope>NUCLEOTIDE SEQUENCE [LARGE SCALE GENOMIC DNA]</scope>
    <source>
        <strain evidence="4 5">Uno17</strain>
    </source>
</reference>
<accession>A0A5A5TH74</accession>
<keyword evidence="3" id="KW-0732">Signal</keyword>
<dbReference type="GO" id="GO:1901982">
    <property type="term" value="F:maltose binding"/>
    <property type="evidence" value="ECO:0007669"/>
    <property type="project" value="TreeGrafter"/>
</dbReference>
<dbReference type="InterPro" id="IPR006059">
    <property type="entry name" value="SBP"/>
</dbReference>
<comment type="similarity">
    <text evidence="1">Belongs to the bacterial solute-binding protein 1 family.</text>
</comment>
<name>A0A5A5TH74_9CHLR</name>
<dbReference type="CDD" id="cd14750">
    <property type="entry name" value="PBP2_TMBP"/>
    <property type="match status" value="1"/>
</dbReference>
<proteinExistence type="inferred from homology"/>
<dbReference type="GO" id="GO:0055052">
    <property type="term" value="C:ATP-binding cassette (ABC) transporter complex, substrate-binding subunit-containing"/>
    <property type="evidence" value="ECO:0007669"/>
    <property type="project" value="TreeGrafter"/>
</dbReference>
<comment type="caution">
    <text evidence="4">The sequence shown here is derived from an EMBL/GenBank/DDBJ whole genome shotgun (WGS) entry which is preliminary data.</text>
</comment>
<dbReference type="PANTHER" id="PTHR30061:SF50">
    <property type="entry name" value="MALTOSE_MALTODEXTRIN-BINDING PERIPLASMIC PROTEIN"/>
    <property type="match status" value="1"/>
</dbReference>
<gene>
    <name evidence="4" type="ORF">KDI_38780</name>
</gene>
<evidence type="ECO:0000256" key="2">
    <source>
        <dbReference type="ARBA" id="ARBA00022448"/>
    </source>
</evidence>
<sequence length="452" mass="49975">MLAEEREALDEIVSRIRAGRITRRTFLERALALGLTGSSAVSLLEACGGSSNSSGGNGASINLVWQSEQESTQTYQHLADRFNQSIGQQQGIHVTWLQGPANSDDMLAKYNNMLRARDSSIDVLSIDIVYPAQFADSQWIKPLSERRWPASERAKYLTAPLLGCTYQGKIWAAPLRTDVGLLYYRTDLVPRPPQSWDELTASARNAMAKTRYGYVWQGAQYEGLVCNFCEVLYGYGGAILAANNPRQVTVNSSEGRAALTKMVSWVGSISPAAVTSYLEDSSRQVWQNGSAAYMRNWPYAYAMSKDAAQSQVDNRFAIHSIPYGGTNTVGHSAIGGWNLAINAFSQRQEQAWQFIHYMLQPPAQKTLALTAGLAVTLLSTYDDPEVLQKGPLFALLKPVLQQALPRPVSPRYSNVSDAIQRHVYQALKQQSRPSDALRGLEDELKQINSTIE</sequence>
<dbReference type="OrthoDB" id="9808332at2"/>
<dbReference type="Pfam" id="PF13416">
    <property type="entry name" value="SBP_bac_8"/>
    <property type="match status" value="1"/>
</dbReference>
<organism evidence="4 5">
    <name type="scientific">Dictyobacter arantiisoli</name>
    <dbReference type="NCBI Taxonomy" id="2014874"/>
    <lineage>
        <taxon>Bacteria</taxon>
        <taxon>Bacillati</taxon>
        <taxon>Chloroflexota</taxon>
        <taxon>Ktedonobacteria</taxon>
        <taxon>Ktedonobacterales</taxon>
        <taxon>Dictyobacteraceae</taxon>
        <taxon>Dictyobacter</taxon>
    </lineage>
</organism>
<dbReference type="GO" id="GO:0042956">
    <property type="term" value="P:maltodextrin transmembrane transport"/>
    <property type="evidence" value="ECO:0007669"/>
    <property type="project" value="TreeGrafter"/>
</dbReference>
<dbReference type="Gene3D" id="3.40.190.10">
    <property type="entry name" value="Periplasmic binding protein-like II"/>
    <property type="match status" value="2"/>
</dbReference>
<dbReference type="EMBL" id="BIXY01000067">
    <property type="protein sequence ID" value="GCF10314.1"/>
    <property type="molecule type" value="Genomic_DNA"/>
</dbReference>
<dbReference type="GO" id="GO:0015768">
    <property type="term" value="P:maltose transport"/>
    <property type="evidence" value="ECO:0007669"/>
    <property type="project" value="TreeGrafter"/>
</dbReference>
<evidence type="ECO:0000256" key="1">
    <source>
        <dbReference type="ARBA" id="ARBA00008520"/>
    </source>
</evidence>
<keyword evidence="5" id="KW-1185">Reference proteome</keyword>
<dbReference type="AlphaFoldDB" id="A0A5A5TH74"/>
<evidence type="ECO:0000313" key="4">
    <source>
        <dbReference type="EMBL" id="GCF10314.1"/>
    </source>
</evidence>
<dbReference type="PANTHER" id="PTHR30061">
    <property type="entry name" value="MALTOSE-BINDING PERIPLASMIC PROTEIN"/>
    <property type="match status" value="1"/>
</dbReference>
<evidence type="ECO:0000313" key="5">
    <source>
        <dbReference type="Proteomes" id="UP000322530"/>
    </source>
</evidence>
<keyword evidence="2" id="KW-0813">Transport</keyword>
<dbReference type="RefSeq" id="WP_149403204.1">
    <property type="nucleotide sequence ID" value="NZ_BIXY01000067.1"/>
</dbReference>
<dbReference type="SUPFAM" id="SSF53850">
    <property type="entry name" value="Periplasmic binding protein-like II"/>
    <property type="match status" value="1"/>
</dbReference>
<protein>
    <submittedName>
        <fullName evidence="4">Putative ABC transporter-binding protein</fullName>
    </submittedName>
</protein>
<evidence type="ECO:0000256" key="3">
    <source>
        <dbReference type="ARBA" id="ARBA00022729"/>
    </source>
</evidence>